<reference evidence="2 3" key="1">
    <citation type="submission" date="2015-01" db="EMBL/GenBank/DDBJ databases">
        <authorList>
            <person name="MANFREDI Pablo"/>
        </authorList>
    </citation>
    <scope>NUCLEOTIDE SEQUENCE [LARGE SCALE GENOMIC DNA]</scope>
    <source>
        <strain evidence="2 3">Ccy74</strain>
    </source>
</reference>
<gene>
    <name evidence="2" type="ORF">CCYN74_80066</name>
</gene>
<dbReference type="OrthoDB" id="5585143at2"/>
<dbReference type="Gene3D" id="2.160.20.120">
    <property type="match status" value="1"/>
</dbReference>
<evidence type="ECO:0000313" key="3">
    <source>
        <dbReference type="Proteomes" id="UP000038083"/>
    </source>
</evidence>
<feature type="domain" description="Putative auto-transporter adhesin head GIN" evidence="1">
    <location>
        <begin position="41"/>
        <end position="224"/>
    </location>
</feature>
<dbReference type="InterPro" id="IPR021255">
    <property type="entry name" value="DUF2807"/>
</dbReference>
<dbReference type="PANTHER" id="PTHR39200:SF1">
    <property type="entry name" value="AUTO-TRANSPORTER ADHESIN HEAD GIN DOMAIN-CONTAINING PROTEIN-RELATED"/>
    <property type="match status" value="1"/>
</dbReference>
<evidence type="ECO:0000313" key="2">
    <source>
        <dbReference type="EMBL" id="CEN41867.1"/>
    </source>
</evidence>
<accession>A0A0B7H4D7</accession>
<name>A0A0B7H4D7_9FLAO</name>
<proteinExistence type="predicted"/>
<dbReference type="RefSeq" id="WP_026193943.1">
    <property type="nucleotide sequence ID" value="NZ_CDOF01000001.1"/>
</dbReference>
<dbReference type="PROSITE" id="PS51257">
    <property type="entry name" value="PROKAR_LIPOPROTEIN"/>
    <property type="match status" value="1"/>
</dbReference>
<evidence type="ECO:0000259" key="1">
    <source>
        <dbReference type="Pfam" id="PF10988"/>
    </source>
</evidence>
<dbReference type="EMBL" id="CDOG01000078">
    <property type="protein sequence ID" value="CEN41867.1"/>
    <property type="molecule type" value="Genomic_DNA"/>
</dbReference>
<dbReference type="Proteomes" id="UP000038083">
    <property type="component" value="Unassembled WGS sequence"/>
</dbReference>
<dbReference type="Pfam" id="PF10988">
    <property type="entry name" value="DUF2807"/>
    <property type="match status" value="1"/>
</dbReference>
<dbReference type="AlphaFoldDB" id="A0A0B7H4D7"/>
<organism evidence="2 3">
    <name type="scientific">Capnocytophaga cynodegmi</name>
    <dbReference type="NCBI Taxonomy" id="28189"/>
    <lineage>
        <taxon>Bacteria</taxon>
        <taxon>Pseudomonadati</taxon>
        <taxon>Bacteroidota</taxon>
        <taxon>Flavobacteriia</taxon>
        <taxon>Flavobacteriales</taxon>
        <taxon>Flavobacteriaceae</taxon>
        <taxon>Capnocytophaga</taxon>
    </lineage>
</organism>
<sequence length="240" mass="25899">MKRFATILFLAVFSVSCMRWLTKETISDNGNVVIQERTLGNYTKVKNVGNLEVILSKGDVGKIRIEASDNLLPLIFTTIEGDNLIIELDDSYNYNINHKAVVYVPVNSSLSEITLTGFSNISLQDRLKVNNLQCNLLGTGNIAVNIDANELELSIIGSGDIKAEGNSPTLNASITGSGNINAQDIKSERAKAKISGSGNIMVYTSEEIEAKITGAGNIFIEGNPKKQDTSVLGVGNIDFK</sequence>
<protein>
    <recommendedName>
        <fullName evidence="1">Putative auto-transporter adhesin head GIN domain-containing protein</fullName>
    </recommendedName>
</protein>
<dbReference type="PANTHER" id="PTHR39200">
    <property type="entry name" value="HYPOTHETICAL EXPORTED PROTEIN"/>
    <property type="match status" value="1"/>
</dbReference>